<sequence length="440" mass="48734">MWEDDPFGGMEQQALEELSEAVRDEEASQFRGRLPTLGEVLDEVGGAVAARRCSGLWVVDTSQLEGWERQHGGGAFDALMGRLAQGVEGVKGAPDVACVEASGGDTLVVFVMGDALIEEGALDAINERLLGAFDRAQMVVQQALERIALGSAMVLANASVDPRRQIYRAIRRARAEAQVGYHDQQRRRSRVVGHLIAQRKIRTLFQPVVRLADRRVEGFEALSRAEGGAAQRLGVHLFVAASRAELDGELDQACRALSLERRPEIGEEGKLFINCLPPTFYASNPELQALLESWRLARMRPDQLVFEVTEQITYEQFVRIMPTVRKLREEGYRFALDDVGTGAANLRLLAELEPDYIKMDLELTRGIARSERKRALAQYLQDLAKRSGAELIAEGIETFDDLEVLQQMGVALGQGYLLGEPREAEAWEGTVAQIMDTLES</sequence>
<dbReference type="EMBL" id="VOSL01000057">
    <property type="protein sequence ID" value="TXD34100.1"/>
    <property type="molecule type" value="Genomic_DNA"/>
</dbReference>
<dbReference type="GO" id="GO:0071111">
    <property type="term" value="F:cyclic-guanylate-specific phosphodiesterase activity"/>
    <property type="evidence" value="ECO:0007669"/>
    <property type="project" value="InterPro"/>
</dbReference>
<dbReference type="InterPro" id="IPR035919">
    <property type="entry name" value="EAL_sf"/>
</dbReference>
<dbReference type="AlphaFoldDB" id="A0A5C6XAA6"/>
<dbReference type="CDD" id="cd01948">
    <property type="entry name" value="EAL"/>
    <property type="match status" value="1"/>
</dbReference>
<dbReference type="PROSITE" id="PS50883">
    <property type="entry name" value="EAL"/>
    <property type="match status" value="1"/>
</dbReference>
<evidence type="ECO:0000259" key="1">
    <source>
        <dbReference type="PROSITE" id="PS50883"/>
    </source>
</evidence>
<dbReference type="PANTHER" id="PTHR33121">
    <property type="entry name" value="CYCLIC DI-GMP PHOSPHODIESTERASE PDEF"/>
    <property type="match status" value="1"/>
</dbReference>
<dbReference type="Proteomes" id="UP000321046">
    <property type="component" value="Unassembled WGS sequence"/>
</dbReference>
<dbReference type="InterPro" id="IPR050706">
    <property type="entry name" value="Cyclic-di-GMP_PDE-like"/>
</dbReference>
<dbReference type="SUPFAM" id="SSF141868">
    <property type="entry name" value="EAL domain-like"/>
    <property type="match status" value="1"/>
</dbReference>
<dbReference type="SMART" id="SM00052">
    <property type="entry name" value="EAL"/>
    <property type="match status" value="1"/>
</dbReference>
<dbReference type="PANTHER" id="PTHR33121:SF76">
    <property type="entry name" value="SIGNALING PROTEIN"/>
    <property type="match status" value="1"/>
</dbReference>
<dbReference type="Gene3D" id="3.20.20.450">
    <property type="entry name" value="EAL domain"/>
    <property type="match status" value="1"/>
</dbReference>
<comment type="caution">
    <text evidence="2">The sequence shown here is derived from an EMBL/GenBank/DDBJ whole genome shotgun (WGS) entry which is preliminary data.</text>
</comment>
<evidence type="ECO:0000313" key="3">
    <source>
        <dbReference type="Proteomes" id="UP000321046"/>
    </source>
</evidence>
<feature type="domain" description="EAL" evidence="1">
    <location>
        <begin position="185"/>
        <end position="435"/>
    </location>
</feature>
<name>A0A5C6XAA6_9DELT</name>
<gene>
    <name evidence="2" type="ORF">FRC96_14450</name>
</gene>
<reference evidence="2 3" key="1">
    <citation type="submission" date="2019-08" db="EMBL/GenBank/DDBJ databases">
        <title>Bradymonadales sp. TMQ2.</title>
        <authorList>
            <person name="Liang Q."/>
        </authorList>
    </citation>
    <scope>NUCLEOTIDE SEQUENCE [LARGE SCALE GENOMIC DNA]</scope>
    <source>
        <strain evidence="2 3">TMQ2</strain>
    </source>
</reference>
<evidence type="ECO:0000313" key="2">
    <source>
        <dbReference type="EMBL" id="TXD34100.1"/>
    </source>
</evidence>
<dbReference type="RefSeq" id="WP_146975397.1">
    <property type="nucleotide sequence ID" value="NZ_VOSL01000057.1"/>
</dbReference>
<dbReference type="InterPro" id="IPR001633">
    <property type="entry name" value="EAL_dom"/>
</dbReference>
<protein>
    <submittedName>
        <fullName evidence="2">EAL domain-containing protein</fullName>
    </submittedName>
</protein>
<dbReference type="Pfam" id="PF00563">
    <property type="entry name" value="EAL"/>
    <property type="match status" value="1"/>
</dbReference>
<proteinExistence type="predicted"/>
<organism evidence="2 3">
    <name type="scientific">Lujinxingia vulgaris</name>
    <dbReference type="NCBI Taxonomy" id="2600176"/>
    <lineage>
        <taxon>Bacteria</taxon>
        <taxon>Deltaproteobacteria</taxon>
        <taxon>Bradymonadales</taxon>
        <taxon>Lujinxingiaceae</taxon>
        <taxon>Lujinxingia</taxon>
    </lineage>
</organism>
<accession>A0A5C6XAA6</accession>
<dbReference type="OrthoDB" id="9813903at2"/>